<feature type="region of interest" description="Disordered" evidence="2">
    <location>
        <begin position="452"/>
        <end position="533"/>
    </location>
</feature>
<evidence type="ECO:0000256" key="2">
    <source>
        <dbReference type="SAM" id="MobiDB-lite"/>
    </source>
</evidence>
<organism evidence="4 6">
    <name type="scientific">Phytophthora rubi</name>
    <dbReference type="NCBI Taxonomy" id="129364"/>
    <lineage>
        <taxon>Eukaryota</taxon>
        <taxon>Sar</taxon>
        <taxon>Stramenopiles</taxon>
        <taxon>Oomycota</taxon>
        <taxon>Peronosporomycetes</taxon>
        <taxon>Peronosporales</taxon>
        <taxon>Peronosporaceae</taxon>
        <taxon>Phytophthora</taxon>
    </lineage>
</organism>
<feature type="coiled-coil region" evidence="1">
    <location>
        <begin position="332"/>
        <end position="370"/>
    </location>
</feature>
<dbReference type="Proteomes" id="UP000435112">
    <property type="component" value="Unassembled WGS sequence"/>
</dbReference>
<dbReference type="Proteomes" id="UP000434957">
    <property type="component" value="Unassembled WGS sequence"/>
</dbReference>
<sequence length="986" mass="109794">MGTSKENTDNDNGRVVDDAPPHAPEQLPDAPPVEGGASGSGGAGDGVDTPSGQVDDTPPPDSAVLGKVPSRESNPAQDDTLPGSETDQGPPPATSVDLSTIDDPAATAAAFASVGQLLVTQQIISAATAKYIFQGELNLARTDSAAAAAAHPHCPGEVPPTRFGVKQDPSSFIVGVPATSSDRLAERFMRDGYGGLEALAFVETLSDEDIQDLSEMVNPRLSIRPDLLLPKSVGATATVPAFRDLLGSMSAKRELASLLQHYPVEGLARKVFKMSTLLKQTLVQLREAKRQLQSSGSRDGSELLEKLSEISAMKTGFALLNQHWKEAFLVCKRQLDQELSDHARDFKRAAQNHEQEEEALRSRLASMTQERDDMFAFARVLERRLKAGSINVPKVMNFLNQHQTQVVGNWPRLKALLEHLKDHQVPPDNWTTQIMVTAIDDYSAQPVPFVTLDEDDQSEEKKEEDGSGSGSGSKNAPLDFTQDPTPPATPQTPPSKQRKHSVSSRKLQLRPDPYTPSDKDALDPQKSFTRTAEEARASLADHAVIWDKQRTDLQLVMRSGLDYLDAFELVSGDHLVHPRIPVRELTLMLTRMMYWGRLNQTPWARYVPSWCYKKAEAYLDNLDDSPARWPALKKLRLDDSAEVMEALFSGVGESEDDEDRDVTFKSSVEFKPQPPRTTPPREAKRRRSSIASASSSSAQIVNDPPSEPPAKRHRPAQDRRRSVLARKEYSELAADELALVETPGRGVMSWRQYGILLKFAPGTANAIEQTTGFPDYTPNLSKTTELEAVRARWDPPLFKVLWDSAPWDDMFHQRLKFLILHSADDLSARAKSDLVAIVEFMWTHRPTFWLIGHWFFIDHHRDDYSADLHTDRKKECDAVKKNCKKLLDDKVRAGLPESILEEPGVWTFPAKCCFWVWMDTSPADGQSRPLALMEQLKIVDQLEPARVQWNSCDSDDQCVAHLSSSLRKKLLPESERRRYPVSTQRP</sequence>
<dbReference type="EMBL" id="QXFV01001570">
    <property type="protein sequence ID" value="KAE9002854.1"/>
    <property type="molecule type" value="Genomic_DNA"/>
</dbReference>
<comment type="caution">
    <text evidence="4">The sequence shown here is derived from an EMBL/GenBank/DDBJ whole genome shotgun (WGS) entry which is preliminary data.</text>
</comment>
<evidence type="ECO:0000313" key="5">
    <source>
        <dbReference type="EMBL" id="KAE9311343.1"/>
    </source>
</evidence>
<name>A0A6A3KG01_9STRA</name>
<feature type="compositionally biased region" description="Gly residues" evidence="2">
    <location>
        <begin position="36"/>
        <end position="45"/>
    </location>
</feature>
<feature type="compositionally biased region" description="Low complexity" evidence="2">
    <location>
        <begin position="689"/>
        <end position="698"/>
    </location>
</feature>
<keyword evidence="1" id="KW-0175">Coiled coil</keyword>
<dbReference type="OrthoDB" id="129180at2759"/>
<evidence type="ECO:0000313" key="3">
    <source>
        <dbReference type="EMBL" id="KAE8994316.1"/>
    </source>
</evidence>
<evidence type="ECO:0000313" key="7">
    <source>
        <dbReference type="Proteomes" id="UP000434957"/>
    </source>
</evidence>
<evidence type="ECO:0000313" key="8">
    <source>
        <dbReference type="Proteomes" id="UP000435112"/>
    </source>
</evidence>
<dbReference type="EMBL" id="QXFU01001857">
    <property type="protein sequence ID" value="KAE8994316.1"/>
    <property type="molecule type" value="Genomic_DNA"/>
</dbReference>
<keyword evidence="7" id="KW-1185">Reference proteome</keyword>
<accession>A0A6A3KG01</accession>
<proteinExistence type="predicted"/>
<dbReference type="AlphaFoldDB" id="A0A6A3KG01"/>
<feature type="region of interest" description="Disordered" evidence="2">
    <location>
        <begin position="1"/>
        <end position="99"/>
    </location>
</feature>
<feature type="compositionally biased region" description="Basic and acidic residues" evidence="2">
    <location>
        <begin position="1"/>
        <end position="20"/>
    </location>
</feature>
<protein>
    <submittedName>
        <fullName evidence="4">Uncharacterized protein</fullName>
    </submittedName>
</protein>
<feature type="compositionally biased region" description="Pro residues" evidence="2">
    <location>
        <begin position="484"/>
        <end position="493"/>
    </location>
</feature>
<evidence type="ECO:0000313" key="4">
    <source>
        <dbReference type="EMBL" id="KAE9002854.1"/>
    </source>
</evidence>
<feature type="compositionally biased region" description="Polar residues" evidence="2">
    <location>
        <begin position="71"/>
        <end position="87"/>
    </location>
</feature>
<gene>
    <name evidence="4" type="ORF">PR001_g18135</name>
    <name evidence="3" type="ORF">PR002_g19971</name>
    <name evidence="5" type="ORF">PR003_g20042</name>
</gene>
<evidence type="ECO:0000256" key="1">
    <source>
        <dbReference type="SAM" id="Coils"/>
    </source>
</evidence>
<dbReference type="Proteomes" id="UP000429607">
    <property type="component" value="Unassembled WGS sequence"/>
</dbReference>
<dbReference type="EMBL" id="QXFT01001743">
    <property type="protein sequence ID" value="KAE9311343.1"/>
    <property type="molecule type" value="Genomic_DNA"/>
</dbReference>
<feature type="region of interest" description="Disordered" evidence="2">
    <location>
        <begin position="649"/>
        <end position="722"/>
    </location>
</feature>
<evidence type="ECO:0000313" key="6">
    <source>
        <dbReference type="Proteomes" id="UP000429607"/>
    </source>
</evidence>
<reference evidence="6 8" key="1">
    <citation type="submission" date="2018-09" db="EMBL/GenBank/DDBJ databases">
        <title>Genomic investigation of the strawberry pathogen Phytophthora fragariae indicates pathogenicity is determined by transcriptional variation in three key races.</title>
        <authorList>
            <person name="Adams T.M."/>
            <person name="Armitage A.D."/>
            <person name="Sobczyk M.K."/>
            <person name="Bates H.J."/>
            <person name="Dunwell J.M."/>
            <person name="Nellist C.F."/>
            <person name="Harrison R.J."/>
        </authorList>
    </citation>
    <scope>NUCLEOTIDE SEQUENCE [LARGE SCALE GENOMIC DNA]</scope>
    <source>
        <strain evidence="4 6">SCRP249</strain>
        <strain evidence="3 8">SCRP324</strain>
        <strain evidence="5 7">SCRP333</strain>
    </source>
</reference>